<protein>
    <submittedName>
        <fullName evidence="2">Uncharacterized protein</fullName>
    </submittedName>
</protein>
<feature type="compositionally biased region" description="Acidic residues" evidence="1">
    <location>
        <begin position="496"/>
        <end position="508"/>
    </location>
</feature>
<name>A0ABQ8PZ19_9AGAR</name>
<feature type="region of interest" description="Disordered" evidence="1">
    <location>
        <begin position="464"/>
        <end position="596"/>
    </location>
</feature>
<comment type="caution">
    <text evidence="2">The sequence shown here is derived from an EMBL/GenBank/DDBJ whole genome shotgun (WGS) entry which is preliminary data.</text>
</comment>
<feature type="compositionally biased region" description="Polar residues" evidence="1">
    <location>
        <begin position="556"/>
        <end position="567"/>
    </location>
</feature>
<sequence length="596" mass="66384">MSTPSGAESTSTPVMTASEFEAWTLAPQLRSSAKHTNSTSTRPPSLYDKHIPKALQPKMIYLGKPHYQPHSSDISDPGFAIDHYYSQLCKRPDVLKLLTGTVRDDLRSRWKFSLQSIRQLNIQNEDGVVDAEKQVASIVYNLTSLMLFDLSKDQLENFGDWKALATHSSTETEAKADFLLGLHEKDAILECDSRNSSQSRCEAIWPLLQHLDMDFMQYLISTECKNLNLGHPMGYLALLLLSCLSQEEKIDLWPDAQCLDCGEFSESHKIQLGSATVQLPLNSATHYGLKALPLSSDTEVVNTEIGRVLDLVSADHYPDGLDPDATKKGRKPTNTGEFYDQVRKPMLELLQSLENQPAIDVQDQFNDESVLLNEIMAWVNTMRNIFIQACAQLIRHNLTFCIVTSYNRSYLFQRDRRTGDITMSPLQEVSKPGHIIQRAVWLSESFHDGQERSKIDRQWHDLYRGVKSNRPPDPAVSSSQEGDDPELDPDYQPNESDLDDGDEAIEDEVNAHGQKVRRSKRKRSKKVTNTGTSANPPRPPRGGAGGAGGSGRAGNTQTRGNTGKRTASTTNKNSADSSSSGSRAKRPRQKVAGLEI</sequence>
<feature type="compositionally biased region" description="Basic residues" evidence="1">
    <location>
        <begin position="514"/>
        <end position="526"/>
    </location>
</feature>
<feature type="non-terminal residue" evidence="2">
    <location>
        <position position="596"/>
    </location>
</feature>
<keyword evidence="3" id="KW-1185">Reference proteome</keyword>
<dbReference type="EMBL" id="MU790964">
    <property type="protein sequence ID" value="KAJ3991723.1"/>
    <property type="molecule type" value="Genomic_DNA"/>
</dbReference>
<proteinExistence type="predicted"/>
<evidence type="ECO:0000313" key="3">
    <source>
        <dbReference type="Proteomes" id="UP001163828"/>
    </source>
</evidence>
<evidence type="ECO:0000256" key="1">
    <source>
        <dbReference type="SAM" id="MobiDB-lite"/>
    </source>
</evidence>
<gene>
    <name evidence="2" type="ORF">F5050DRAFT_1715854</name>
</gene>
<feature type="compositionally biased region" description="Gly residues" evidence="1">
    <location>
        <begin position="542"/>
        <end position="552"/>
    </location>
</feature>
<reference evidence="2" key="1">
    <citation type="submission" date="2022-08" db="EMBL/GenBank/DDBJ databases">
        <authorList>
            <consortium name="DOE Joint Genome Institute"/>
            <person name="Min B."/>
            <person name="Riley R."/>
            <person name="Sierra-Patev S."/>
            <person name="Naranjo-Ortiz M."/>
            <person name="Looney B."/>
            <person name="Konkel Z."/>
            <person name="Slot J.C."/>
            <person name="Sakamoto Y."/>
            <person name="Steenwyk J.L."/>
            <person name="Rokas A."/>
            <person name="Carro J."/>
            <person name="Camarero S."/>
            <person name="Ferreira P."/>
            <person name="Molpeceres G."/>
            <person name="Ruiz-Duenas F.J."/>
            <person name="Serrano A."/>
            <person name="Henrissat B."/>
            <person name="Drula E."/>
            <person name="Hughes K.W."/>
            <person name="Mata J.L."/>
            <person name="Ishikawa N.K."/>
            <person name="Vargas-Isla R."/>
            <person name="Ushijima S."/>
            <person name="Smith C.A."/>
            <person name="Ahrendt S."/>
            <person name="Andreopoulos W."/>
            <person name="He G."/>
            <person name="Labutti K."/>
            <person name="Lipzen A."/>
            <person name="Ng V."/>
            <person name="Sandor L."/>
            <person name="Barry K."/>
            <person name="Martinez A.T."/>
            <person name="Xiao Y."/>
            <person name="Gibbons J.G."/>
            <person name="Terashima K."/>
            <person name="Hibbett D.S."/>
            <person name="Grigoriev I.V."/>
        </authorList>
    </citation>
    <scope>NUCLEOTIDE SEQUENCE</scope>
    <source>
        <strain evidence="2">TFB10827</strain>
    </source>
</reference>
<accession>A0ABQ8PZ19</accession>
<feature type="compositionally biased region" description="Low complexity" evidence="1">
    <location>
        <begin position="568"/>
        <end position="582"/>
    </location>
</feature>
<dbReference type="Proteomes" id="UP001163828">
    <property type="component" value="Unassembled WGS sequence"/>
</dbReference>
<organism evidence="2 3">
    <name type="scientific">Lentinula boryana</name>
    <dbReference type="NCBI Taxonomy" id="40481"/>
    <lineage>
        <taxon>Eukaryota</taxon>
        <taxon>Fungi</taxon>
        <taxon>Dikarya</taxon>
        <taxon>Basidiomycota</taxon>
        <taxon>Agaricomycotina</taxon>
        <taxon>Agaricomycetes</taxon>
        <taxon>Agaricomycetidae</taxon>
        <taxon>Agaricales</taxon>
        <taxon>Marasmiineae</taxon>
        <taxon>Omphalotaceae</taxon>
        <taxon>Lentinula</taxon>
    </lineage>
</organism>
<evidence type="ECO:0000313" key="2">
    <source>
        <dbReference type="EMBL" id="KAJ3991723.1"/>
    </source>
</evidence>